<dbReference type="EMBL" id="OX596087">
    <property type="protein sequence ID" value="CAN0453089.1"/>
    <property type="molecule type" value="Genomic_DNA"/>
</dbReference>
<evidence type="ECO:0000313" key="1">
    <source>
        <dbReference type="EMBL" id="CAN0453089.1"/>
    </source>
</evidence>
<name>A0AC59ZKQ5_RANTA</name>
<reference evidence="1" key="1">
    <citation type="submission" date="2023-05" db="EMBL/GenBank/DDBJ databases">
        <authorList>
            <consortium name="ELIXIR-Norway"/>
        </authorList>
    </citation>
    <scope>NUCLEOTIDE SEQUENCE</scope>
</reference>
<protein>
    <submittedName>
        <fullName evidence="1">Uncharacterized protein</fullName>
    </submittedName>
</protein>
<organism evidence="1 2">
    <name type="scientific">Rangifer tarandus platyrhynchus</name>
    <name type="common">Svalbard reindeer</name>
    <dbReference type="NCBI Taxonomy" id="3082113"/>
    <lineage>
        <taxon>Eukaryota</taxon>
        <taxon>Metazoa</taxon>
        <taxon>Chordata</taxon>
        <taxon>Craniata</taxon>
        <taxon>Vertebrata</taxon>
        <taxon>Euteleostomi</taxon>
        <taxon>Mammalia</taxon>
        <taxon>Eutheria</taxon>
        <taxon>Laurasiatheria</taxon>
        <taxon>Artiodactyla</taxon>
        <taxon>Ruminantia</taxon>
        <taxon>Pecora</taxon>
        <taxon>Cervidae</taxon>
        <taxon>Odocoileinae</taxon>
        <taxon>Rangifer</taxon>
    </lineage>
</organism>
<dbReference type="Proteomes" id="UP001162501">
    <property type="component" value="Chromosome 3"/>
</dbReference>
<feature type="non-terminal residue" evidence="1">
    <location>
        <position position="84"/>
    </location>
</feature>
<proteinExistence type="predicted"/>
<evidence type="ECO:0000313" key="2">
    <source>
        <dbReference type="Proteomes" id="UP001162501"/>
    </source>
</evidence>
<feature type="non-terminal residue" evidence="1">
    <location>
        <position position="1"/>
    </location>
</feature>
<reference evidence="1" key="2">
    <citation type="submission" date="2025-03" db="EMBL/GenBank/DDBJ databases">
        <authorList>
            <consortium name="ELIXIR-Norway"/>
            <consortium name="Elixir Norway"/>
        </authorList>
    </citation>
    <scope>NUCLEOTIDE SEQUENCE</scope>
</reference>
<accession>A0AC59ZKQ5</accession>
<sequence>KGSTSCQEAPHRKSRTQTPRRMLTTPNTSLPFPGNAQRVVLLRCRHPARRARLQLVLGQQRTPHGQPVSRLEHSLLLKLLTCQV</sequence>
<gene>
    <name evidence="1" type="ORF">MRATA1EN22A_LOCUS19753</name>
</gene>